<dbReference type="InterPro" id="IPR027417">
    <property type="entry name" value="P-loop_NTPase"/>
</dbReference>
<accession>A0A8E2F659</accession>
<dbReference type="AlphaFoldDB" id="A0A8E2F659"/>
<evidence type="ECO:0008006" key="6">
    <source>
        <dbReference type="Google" id="ProtNLM"/>
    </source>
</evidence>
<name>A0A8E2F659_9PEZI</name>
<evidence type="ECO:0000313" key="5">
    <source>
        <dbReference type="Proteomes" id="UP000250140"/>
    </source>
</evidence>
<dbReference type="InterPro" id="IPR056693">
    <property type="entry name" value="DUF7791"/>
</dbReference>
<keyword evidence="5" id="KW-1185">Reference proteome</keyword>
<dbReference type="PANTHER" id="PTHR10039">
    <property type="entry name" value="AMELOGENIN"/>
    <property type="match status" value="1"/>
</dbReference>
<feature type="domain" description="Nephrocystin 3-like N-terminal" evidence="2">
    <location>
        <begin position="248"/>
        <end position="416"/>
    </location>
</feature>
<proteinExistence type="predicted"/>
<dbReference type="SUPFAM" id="SSF52540">
    <property type="entry name" value="P-loop containing nucleoside triphosphate hydrolases"/>
    <property type="match status" value="1"/>
</dbReference>
<sequence>MLDPLTSIGLASSIVQFVDFTSKLVSKAREIHQSGSTVEHDELEHVTRDLGDVSDRIQHFDTQPLSTLKQSLKALAKQCNELATKFLSTLSNLKAEDRQTHWKSFRQALKAAWGKAELEDVATRLRSYRGQLSLHILVSLRARADIQAALETFSSQQERSDDLNYRYFQKTMAKLGTLQSSDPAYLSRSVVQHTEVPLQNESAITHAVLERLAYRQMSDREDNVATAHSETFHWVLSPDVAPDAPWSNFVLWLENGSGCYWINGKAGSGKSTLMKYISHHPKTHHALQNWARDDELILAPFFFWNSGSLLQRSQTGLLRSLLYTVLGRCRGLIPDVLPALYREEAQKAPGSLPSEGLSDVEAKRAFLKLVELIPTKFRVCFLIDGVDEYSGDHYEISDLFKAVASLDRIKIVLSSRPITACLEAFQDCPGFKLQDLTRNDIERYIKAEIGKHKRMKQLESETPKEAEELIREMTAKASGVFLWVMLVVKSLLRGLSAYDRISDLQRRLEEFPPELEALYKHMLNRMEPLYREQASKLLQIMLKWVETNGRPLTLLQMSFADEEDLEIAIRMPINGYGTQEEEIRGEVMAGRLLSRCCGLLETQGTPEKPIVNFLHKTVVEFLRKADICELMLNLTAGTGFDPNVSLLSSCLSEFKTRQRTWE</sequence>
<evidence type="ECO:0000259" key="3">
    <source>
        <dbReference type="Pfam" id="PF25053"/>
    </source>
</evidence>
<dbReference type="InterPro" id="IPR056884">
    <property type="entry name" value="NPHP3-like_N"/>
</dbReference>
<dbReference type="EMBL" id="KV749078">
    <property type="protein sequence ID" value="OCL11281.1"/>
    <property type="molecule type" value="Genomic_DNA"/>
</dbReference>
<gene>
    <name evidence="4" type="ORF">AOQ84DRAFT_272155</name>
</gene>
<feature type="domain" description="DUF7791" evidence="3">
    <location>
        <begin position="526"/>
        <end position="659"/>
    </location>
</feature>
<dbReference type="Gene3D" id="3.40.50.300">
    <property type="entry name" value="P-loop containing nucleotide triphosphate hydrolases"/>
    <property type="match status" value="1"/>
</dbReference>
<dbReference type="Pfam" id="PF25053">
    <property type="entry name" value="DUF7791"/>
    <property type="match status" value="1"/>
</dbReference>
<dbReference type="OrthoDB" id="443402at2759"/>
<dbReference type="PANTHER" id="PTHR10039:SF5">
    <property type="entry name" value="NACHT DOMAIN-CONTAINING PROTEIN"/>
    <property type="match status" value="1"/>
</dbReference>
<evidence type="ECO:0000256" key="1">
    <source>
        <dbReference type="ARBA" id="ARBA00022737"/>
    </source>
</evidence>
<protein>
    <recommendedName>
        <fullName evidence="6">NACHT domain-containing protein</fullName>
    </recommendedName>
</protein>
<organism evidence="4 5">
    <name type="scientific">Glonium stellatum</name>
    <dbReference type="NCBI Taxonomy" id="574774"/>
    <lineage>
        <taxon>Eukaryota</taxon>
        <taxon>Fungi</taxon>
        <taxon>Dikarya</taxon>
        <taxon>Ascomycota</taxon>
        <taxon>Pezizomycotina</taxon>
        <taxon>Dothideomycetes</taxon>
        <taxon>Pleosporomycetidae</taxon>
        <taxon>Gloniales</taxon>
        <taxon>Gloniaceae</taxon>
        <taxon>Glonium</taxon>
    </lineage>
</organism>
<keyword evidence="1" id="KW-0677">Repeat</keyword>
<evidence type="ECO:0000259" key="2">
    <source>
        <dbReference type="Pfam" id="PF24883"/>
    </source>
</evidence>
<dbReference type="Pfam" id="PF24883">
    <property type="entry name" value="NPHP3_N"/>
    <property type="match status" value="1"/>
</dbReference>
<reference evidence="4 5" key="1">
    <citation type="journal article" date="2016" name="Nat. Commun.">
        <title>Ectomycorrhizal ecology is imprinted in the genome of the dominant symbiotic fungus Cenococcum geophilum.</title>
        <authorList>
            <consortium name="DOE Joint Genome Institute"/>
            <person name="Peter M."/>
            <person name="Kohler A."/>
            <person name="Ohm R.A."/>
            <person name="Kuo A."/>
            <person name="Krutzmann J."/>
            <person name="Morin E."/>
            <person name="Arend M."/>
            <person name="Barry K.W."/>
            <person name="Binder M."/>
            <person name="Choi C."/>
            <person name="Clum A."/>
            <person name="Copeland A."/>
            <person name="Grisel N."/>
            <person name="Haridas S."/>
            <person name="Kipfer T."/>
            <person name="LaButti K."/>
            <person name="Lindquist E."/>
            <person name="Lipzen A."/>
            <person name="Maire R."/>
            <person name="Meier B."/>
            <person name="Mihaltcheva S."/>
            <person name="Molinier V."/>
            <person name="Murat C."/>
            <person name="Poggeler S."/>
            <person name="Quandt C.A."/>
            <person name="Sperisen C."/>
            <person name="Tritt A."/>
            <person name="Tisserant E."/>
            <person name="Crous P.W."/>
            <person name="Henrissat B."/>
            <person name="Nehls U."/>
            <person name="Egli S."/>
            <person name="Spatafora J.W."/>
            <person name="Grigoriev I.V."/>
            <person name="Martin F.M."/>
        </authorList>
    </citation>
    <scope>NUCLEOTIDE SEQUENCE [LARGE SCALE GENOMIC DNA]</scope>
    <source>
        <strain evidence="4 5">CBS 207.34</strain>
    </source>
</reference>
<dbReference type="Proteomes" id="UP000250140">
    <property type="component" value="Unassembled WGS sequence"/>
</dbReference>
<evidence type="ECO:0000313" key="4">
    <source>
        <dbReference type="EMBL" id="OCL11281.1"/>
    </source>
</evidence>
<feature type="non-terminal residue" evidence="4">
    <location>
        <position position="1"/>
    </location>
</feature>